<keyword evidence="2" id="KW-0229">DNA integration</keyword>
<dbReference type="AlphaFoldDB" id="A0A9D1W844"/>
<dbReference type="InterPro" id="IPR028259">
    <property type="entry name" value="AP2-like_int_N"/>
</dbReference>
<evidence type="ECO:0000259" key="6">
    <source>
        <dbReference type="PROSITE" id="PS51898"/>
    </source>
</evidence>
<dbReference type="GO" id="GO:0003677">
    <property type="term" value="F:DNA binding"/>
    <property type="evidence" value="ECO:0007669"/>
    <property type="project" value="UniProtKB-UniRule"/>
</dbReference>
<dbReference type="Gene3D" id="1.10.443.10">
    <property type="entry name" value="Intergrase catalytic core"/>
    <property type="match status" value="1"/>
</dbReference>
<keyword evidence="3 5" id="KW-0238">DNA-binding</keyword>
<dbReference type="CDD" id="cd01189">
    <property type="entry name" value="INT_ICEBs1_C_like"/>
    <property type="match status" value="1"/>
</dbReference>
<evidence type="ECO:0000256" key="5">
    <source>
        <dbReference type="PROSITE-ProRule" id="PRU01248"/>
    </source>
</evidence>
<proteinExistence type="inferred from homology"/>
<dbReference type="GO" id="GO:0015074">
    <property type="term" value="P:DNA integration"/>
    <property type="evidence" value="ECO:0007669"/>
    <property type="project" value="UniProtKB-KW"/>
</dbReference>
<keyword evidence="4" id="KW-0233">DNA recombination</keyword>
<gene>
    <name evidence="8" type="ORF">H9853_03685</name>
</gene>
<dbReference type="InterPro" id="IPR013762">
    <property type="entry name" value="Integrase-like_cat_sf"/>
</dbReference>
<dbReference type="EMBL" id="DXEZ01000105">
    <property type="protein sequence ID" value="HIX54102.1"/>
    <property type="molecule type" value="Genomic_DNA"/>
</dbReference>
<dbReference type="InterPro" id="IPR002104">
    <property type="entry name" value="Integrase_catalytic"/>
</dbReference>
<dbReference type="InterPro" id="IPR050808">
    <property type="entry name" value="Phage_Integrase"/>
</dbReference>
<dbReference type="Pfam" id="PF00589">
    <property type="entry name" value="Phage_integrase"/>
    <property type="match status" value="1"/>
</dbReference>
<comment type="caution">
    <text evidence="8">The sequence shown here is derived from an EMBL/GenBank/DDBJ whole genome shotgun (WGS) entry which is preliminary data.</text>
</comment>
<reference evidence="8" key="1">
    <citation type="journal article" date="2021" name="PeerJ">
        <title>Extensive microbial diversity within the chicken gut microbiome revealed by metagenomics and culture.</title>
        <authorList>
            <person name="Gilroy R."/>
            <person name="Ravi A."/>
            <person name="Getino M."/>
            <person name="Pursley I."/>
            <person name="Horton D.L."/>
            <person name="Alikhan N.F."/>
            <person name="Baker D."/>
            <person name="Gharbi K."/>
            <person name="Hall N."/>
            <person name="Watson M."/>
            <person name="Adriaenssens E.M."/>
            <person name="Foster-Nyarko E."/>
            <person name="Jarju S."/>
            <person name="Secka A."/>
            <person name="Antonio M."/>
            <person name="Oren A."/>
            <person name="Chaudhuri R.R."/>
            <person name="La Ragione R."/>
            <person name="Hildebrand F."/>
            <person name="Pallen M.J."/>
        </authorList>
    </citation>
    <scope>NUCLEOTIDE SEQUENCE</scope>
    <source>
        <strain evidence="8">1719</strain>
    </source>
</reference>
<name>A0A9D1W844_9SPHI</name>
<accession>A0A9D1W844</accession>
<evidence type="ECO:0000256" key="4">
    <source>
        <dbReference type="ARBA" id="ARBA00023172"/>
    </source>
</evidence>
<feature type="domain" description="Core-binding (CB)" evidence="7">
    <location>
        <begin position="59"/>
        <end position="139"/>
    </location>
</feature>
<dbReference type="GO" id="GO:0006310">
    <property type="term" value="P:DNA recombination"/>
    <property type="evidence" value="ECO:0007669"/>
    <property type="project" value="UniProtKB-KW"/>
</dbReference>
<reference evidence="8" key="2">
    <citation type="submission" date="2021-04" db="EMBL/GenBank/DDBJ databases">
        <authorList>
            <person name="Gilroy R."/>
        </authorList>
    </citation>
    <scope>NUCLEOTIDE SEQUENCE</scope>
    <source>
        <strain evidence="8">1719</strain>
    </source>
</reference>
<dbReference type="InterPro" id="IPR011010">
    <property type="entry name" value="DNA_brk_join_enz"/>
</dbReference>
<evidence type="ECO:0000259" key="7">
    <source>
        <dbReference type="PROSITE" id="PS51900"/>
    </source>
</evidence>
<dbReference type="PROSITE" id="PS51900">
    <property type="entry name" value="CB"/>
    <property type="match status" value="1"/>
</dbReference>
<evidence type="ECO:0000256" key="3">
    <source>
        <dbReference type="ARBA" id="ARBA00023125"/>
    </source>
</evidence>
<dbReference type="PROSITE" id="PS51898">
    <property type="entry name" value="TYR_RECOMBINASE"/>
    <property type="match status" value="1"/>
</dbReference>
<organism evidence="8 9">
    <name type="scientific">Candidatus Sphingobacterium stercoripullorum</name>
    <dbReference type="NCBI Taxonomy" id="2838759"/>
    <lineage>
        <taxon>Bacteria</taxon>
        <taxon>Pseudomonadati</taxon>
        <taxon>Bacteroidota</taxon>
        <taxon>Sphingobacteriia</taxon>
        <taxon>Sphingobacteriales</taxon>
        <taxon>Sphingobacteriaceae</taxon>
        <taxon>Sphingobacterium</taxon>
    </lineage>
</organism>
<dbReference type="InterPro" id="IPR004107">
    <property type="entry name" value="Integrase_SAM-like_N"/>
</dbReference>
<evidence type="ECO:0000256" key="1">
    <source>
        <dbReference type="ARBA" id="ARBA00008857"/>
    </source>
</evidence>
<evidence type="ECO:0000313" key="9">
    <source>
        <dbReference type="Proteomes" id="UP000824156"/>
    </source>
</evidence>
<feature type="domain" description="Tyr recombinase" evidence="6">
    <location>
        <begin position="162"/>
        <end position="358"/>
    </location>
</feature>
<dbReference type="PANTHER" id="PTHR30629:SF2">
    <property type="entry name" value="PROPHAGE INTEGRASE INTS-RELATED"/>
    <property type="match status" value="1"/>
</dbReference>
<dbReference type="Pfam" id="PF14657">
    <property type="entry name" value="Arm-DNA-bind_4"/>
    <property type="match status" value="1"/>
</dbReference>
<dbReference type="Pfam" id="PF14659">
    <property type="entry name" value="Phage_int_SAM_3"/>
    <property type="match status" value="1"/>
</dbReference>
<comment type="similarity">
    <text evidence="1">Belongs to the 'phage' integrase family.</text>
</comment>
<sequence length="368" mass="42749">MASFTNRGTKKKPSWQYVVSAKPKPIRKGGFKTKKEAEAAARDVEEQLQKGIHPNLKKVYFADYFETWVDLFKNNVGKNTKERYLNTLETLKEHFEGVYIQNVTRQSYQAFLNEYGKTRTKATVQKLNSHVRSCISEAMEEGLIGIDFTRKISLSGLEGKKSQEKVLHYEEGKTLLSYLMDKEKKSQSDYLIILGLMSGMRFGEMVGLTRKDFDFFNHTITINKTWGYTNKMHEGFGNTKNYQSHRVIYMDKKTMKIFADWFEKVPDNILRLIFYSPSSKYKVISNGAANKQLKFTLDKLDIDTISIHGLRHTHASILLYEGASIYYVSERLGHDNIDTTLKEYTHVLRELRQRDNEKTKSILGKMYV</sequence>
<evidence type="ECO:0000256" key="2">
    <source>
        <dbReference type="ARBA" id="ARBA00022908"/>
    </source>
</evidence>
<dbReference type="InterPro" id="IPR044068">
    <property type="entry name" value="CB"/>
</dbReference>
<evidence type="ECO:0000313" key="8">
    <source>
        <dbReference type="EMBL" id="HIX54102.1"/>
    </source>
</evidence>
<dbReference type="PANTHER" id="PTHR30629">
    <property type="entry name" value="PROPHAGE INTEGRASE"/>
    <property type="match status" value="1"/>
</dbReference>
<dbReference type="SUPFAM" id="SSF56349">
    <property type="entry name" value="DNA breaking-rejoining enzymes"/>
    <property type="match status" value="1"/>
</dbReference>
<dbReference type="Gene3D" id="1.10.150.130">
    <property type="match status" value="1"/>
</dbReference>
<protein>
    <submittedName>
        <fullName evidence="8">Tyrosine-type recombinase/integrase</fullName>
    </submittedName>
</protein>
<dbReference type="InterPro" id="IPR010998">
    <property type="entry name" value="Integrase_recombinase_N"/>
</dbReference>
<dbReference type="Proteomes" id="UP000824156">
    <property type="component" value="Unassembled WGS sequence"/>
</dbReference>